<reference evidence="1 2" key="1">
    <citation type="submission" date="2019-02" db="EMBL/GenBank/DDBJ databases">
        <title>Sequencing the genomes of 1000 actinobacteria strains.</title>
        <authorList>
            <person name="Klenk H.-P."/>
        </authorList>
    </citation>
    <scope>NUCLEOTIDE SEQUENCE [LARGE SCALE GENOMIC DNA]</scope>
    <source>
        <strain evidence="1 2">DSM 17364</strain>
    </source>
</reference>
<evidence type="ECO:0000313" key="1">
    <source>
        <dbReference type="EMBL" id="RZU60868.1"/>
    </source>
</evidence>
<keyword evidence="2" id="KW-1185">Reference proteome</keyword>
<dbReference type="Proteomes" id="UP000292685">
    <property type="component" value="Unassembled WGS sequence"/>
</dbReference>
<gene>
    <name evidence="1" type="ORF">EV380_0419</name>
</gene>
<evidence type="ECO:0000313" key="2">
    <source>
        <dbReference type="Proteomes" id="UP000292685"/>
    </source>
</evidence>
<protein>
    <submittedName>
        <fullName evidence="1">Uncharacterized protein</fullName>
    </submittedName>
</protein>
<name>A0A4Q8AA05_9MICC</name>
<dbReference type="AlphaFoldDB" id="A0A4Q8AA05"/>
<organism evidence="1 2">
    <name type="scientific">Zhihengliuella halotolerans</name>
    <dbReference type="NCBI Taxonomy" id="370736"/>
    <lineage>
        <taxon>Bacteria</taxon>
        <taxon>Bacillati</taxon>
        <taxon>Actinomycetota</taxon>
        <taxon>Actinomycetes</taxon>
        <taxon>Micrococcales</taxon>
        <taxon>Micrococcaceae</taxon>
        <taxon>Zhihengliuella</taxon>
    </lineage>
</organism>
<proteinExistence type="predicted"/>
<dbReference type="EMBL" id="SHLA01000001">
    <property type="protein sequence ID" value="RZU60868.1"/>
    <property type="molecule type" value="Genomic_DNA"/>
</dbReference>
<comment type="caution">
    <text evidence="1">The sequence shown here is derived from an EMBL/GenBank/DDBJ whole genome shotgun (WGS) entry which is preliminary data.</text>
</comment>
<sequence>MTVAYTVPLDTSGLEYWPAAESVRREAGALRCRGSVVAATIEDAADGWANVQRGYRSGEGREQLVGAMSLPPAHGVVVQRATDRIAGHLEAFADEVQVLVQRRQALWGEIEAFNLNACTTDSPTPGERFESRVHLQGLVNSVAADFVESAENCAARIRSVDVTETGFVDTIASREAGIASGVVGAGLKMSQFEDHRFMQKIIEPATILVHSLAPIAVVPSGTYVSGSEGVYMSSAIMYQRQVHAVQGQIVSDMTWTERTFMNLKPQINGWLYGRNRLYRNWVRKDPTRWQDLAARPKPPLWRLDERVADFARSVKDAKGWTRAARAAGPLGVGLSAAATYADEHQDAQIEVRAKHADWSQEQVDDRAAYEAAVKGTTKVGIDLGAGATGAAIGTVIGGPIGTIAGFAIGITASYMLDHLGWKDAAADGLVIAGDWAGDLSGDMAEAVSEVWDELF</sequence>
<accession>A0A4Q8AA05</accession>